<sequence>MEVRLENVERELTRRYGNMTQNFESYREEMQNYRNERLKELAELRELILQMNDQHERRKSRSSRRYTVHESPTPSEARGKSRTSYHNSKSRTIFVSSQDRSQTSSRNPSASSRAQEPSSRLRTVPSSSQMRTVPLNSQFEVDVPSSQSRTFYFKSQVSAPKDLHSSQIAFQHSQSSSTLQNSLLLASLGSQASSQTLTISTSSQLLTEHHHSSSQVSTLDISLTTPNFEWNPAEPSVSESDSDEDSNQSTGYSPDILEEPEQFKLDIPYIQEENCTYQTDPNLELNNNITGNDVENLSHLRIHTYDFGRYVSAIDRNSEYFKFLWGRVQQHEVRVIGDIVLLHSSERILEGLNKLDGSRIDGEISGKYVQNGLGVGIIGNWREKVDYDTDDNDSVEVSVRINNDINSAIFQEALIIGENAIRMPKVGLIIQGGVGLDYGFHMAIHWYENLYFPLLVITQKRVRSIRLLPVDLKLKM</sequence>
<gene>
    <name evidence="2" type="ORF">CEPIT_LOCUS39745</name>
</gene>
<feature type="compositionally biased region" description="Polar residues" evidence="1">
    <location>
        <begin position="82"/>
        <end position="137"/>
    </location>
</feature>
<dbReference type="Gene3D" id="3.20.20.80">
    <property type="entry name" value="Glycosidases"/>
    <property type="match status" value="1"/>
</dbReference>
<comment type="caution">
    <text evidence="2">The sequence shown here is derived from an EMBL/GenBank/DDBJ whole genome shotgun (WGS) entry which is preliminary data.</text>
</comment>
<feature type="compositionally biased region" description="Basic residues" evidence="1">
    <location>
        <begin position="57"/>
        <end position="66"/>
    </location>
</feature>
<dbReference type="AlphaFoldDB" id="A0AAV0G4S3"/>
<evidence type="ECO:0000313" key="2">
    <source>
        <dbReference type="EMBL" id="CAH9142230.1"/>
    </source>
</evidence>
<feature type="region of interest" description="Disordered" evidence="1">
    <location>
        <begin position="52"/>
        <end position="137"/>
    </location>
</feature>
<proteinExistence type="predicted"/>
<evidence type="ECO:0000256" key="1">
    <source>
        <dbReference type="SAM" id="MobiDB-lite"/>
    </source>
</evidence>
<keyword evidence="3" id="KW-1185">Reference proteome</keyword>
<accession>A0AAV0G4S3</accession>
<reference evidence="2" key="1">
    <citation type="submission" date="2022-07" db="EMBL/GenBank/DDBJ databases">
        <authorList>
            <person name="Macas J."/>
            <person name="Novak P."/>
            <person name="Neumann P."/>
        </authorList>
    </citation>
    <scope>NUCLEOTIDE SEQUENCE</scope>
</reference>
<evidence type="ECO:0000313" key="3">
    <source>
        <dbReference type="Proteomes" id="UP001152523"/>
    </source>
</evidence>
<dbReference type="Proteomes" id="UP001152523">
    <property type="component" value="Unassembled WGS sequence"/>
</dbReference>
<protein>
    <submittedName>
        <fullName evidence="2">Uncharacterized protein</fullName>
    </submittedName>
</protein>
<dbReference type="EMBL" id="CAMAPF010001038">
    <property type="protein sequence ID" value="CAH9142230.1"/>
    <property type="molecule type" value="Genomic_DNA"/>
</dbReference>
<name>A0AAV0G4S3_9ASTE</name>
<organism evidence="2 3">
    <name type="scientific">Cuscuta epithymum</name>
    <dbReference type="NCBI Taxonomy" id="186058"/>
    <lineage>
        <taxon>Eukaryota</taxon>
        <taxon>Viridiplantae</taxon>
        <taxon>Streptophyta</taxon>
        <taxon>Embryophyta</taxon>
        <taxon>Tracheophyta</taxon>
        <taxon>Spermatophyta</taxon>
        <taxon>Magnoliopsida</taxon>
        <taxon>eudicotyledons</taxon>
        <taxon>Gunneridae</taxon>
        <taxon>Pentapetalae</taxon>
        <taxon>asterids</taxon>
        <taxon>lamiids</taxon>
        <taxon>Solanales</taxon>
        <taxon>Convolvulaceae</taxon>
        <taxon>Cuscuteae</taxon>
        <taxon>Cuscuta</taxon>
        <taxon>Cuscuta subgen. Cuscuta</taxon>
    </lineage>
</organism>
<feature type="region of interest" description="Disordered" evidence="1">
    <location>
        <begin position="230"/>
        <end position="257"/>
    </location>
</feature>